<feature type="domain" description="Ketoreductase" evidence="4">
    <location>
        <begin position="4"/>
        <end position="184"/>
    </location>
</feature>
<dbReference type="PROSITE" id="PS00061">
    <property type="entry name" value="ADH_SHORT"/>
    <property type="match status" value="1"/>
</dbReference>
<reference evidence="5 6" key="1">
    <citation type="submission" date="2020-08" db="EMBL/GenBank/DDBJ databases">
        <title>Genomic Encyclopedia of Type Strains, Phase IV (KMG-IV): sequencing the most valuable type-strain genomes for metagenomic binning, comparative biology and taxonomic classification.</title>
        <authorList>
            <person name="Goeker M."/>
        </authorList>
    </citation>
    <scope>NUCLEOTIDE SEQUENCE [LARGE SCALE GENOMIC DNA]</scope>
    <source>
        <strain evidence="5 6">DSM 105137</strain>
    </source>
</reference>
<organism evidence="5 6">
    <name type="scientific">Neolewinella aquimaris</name>
    <dbReference type="NCBI Taxonomy" id="1835722"/>
    <lineage>
        <taxon>Bacteria</taxon>
        <taxon>Pseudomonadati</taxon>
        <taxon>Bacteroidota</taxon>
        <taxon>Saprospiria</taxon>
        <taxon>Saprospirales</taxon>
        <taxon>Lewinellaceae</taxon>
        <taxon>Neolewinella</taxon>
    </lineage>
</organism>
<dbReference type="PANTHER" id="PTHR24321:SF8">
    <property type="entry name" value="ESTRADIOL 17-BETA-DEHYDROGENASE 8-RELATED"/>
    <property type="match status" value="1"/>
</dbReference>
<comment type="similarity">
    <text evidence="1">Belongs to the short-chain dehydrogenases/reductases (SDR) family.</text>
</comment>
<dbReference type="PRINTS" id="PR00080">
    <property type="entry name" value="SDRFAMILY"/>
</dbReference>
<evidence type="ECO:0000259" key="4">
    <source>
        <dbReference type="SMART" id="SM00822"/>
    </source>
</evidence>
<dbReference type="GO" id="GO:0016491">
    <property type="term" value="F:oxidoreductase activity"/>
    <property type="evidence" value="ECO:0007669"/>
    <property type="project" value="UniProtKB-KW"/>
</dbReference>
<dbReference type="AlphaFoldDB" id="A0A840EAJ9"/>
<dbReference type="InterPro" id="IPR036291">
    <property type="entry name" value="NAD(P)-bd_dom_sf"/>
</dbReference>
<proteinExistence type="inferred from homology"/>
<evidence type="ECO:0000256" key="1">
    <source>
        <dbReference type="ARBA" id="ARBA00006484"/>
    </source>
</evidence>
<dbReference type="FunFam" id="3.40.50.720:FF:000084">
    <property type="entry name" value="Short-chain dehydrogenase reductase"/>
    <property type="match status" value="1"/>
</dbReference>
<comment type="caution">
    <text evidence="5">The sequence shown here is derived from an EMBL/GenBank/DDBJ whole genome shotgun (WGS) entry which is preliminary data.</text>
</comment>
<name>A0A840EAJ9_9BACT</name>
<dbReference type="EMBL" id="JACIFF010000009">
    <property type="protein sequence ID" value="MBB4080742.1"/>
    <property type="molecule type" value="Genomic_DNA"/>
</dbReference>
<evidence type="ECO:0000256" key="3">
    <source>
        <dbReference type="ARBA" id="ARBA00023027"/>
    </source>
</evidence>
<dbReference type="InterPro" id="IPR057326">
    <property type="entry name" value="KR_dom"/>
</dbReference>
<dbReference type="SUPFAM" id="SSF51735">
    <property type="entry name" value="NAD(P)-binding Rossmann-fold domains"/>
    <property type="match status" value="1"/>
</dbReference>
<dbReference type="Proteomes" id="UP000576209">
    <property type="component" value="Unassembled WGS sequence"/>
</dbReference>
<keyword evidence="2" id="KW-0560">Oxidoreductase</keyword>
<keyword evidence="6" id="KW-1185">Reference proteome</keyword>
<evidence type="ECO:0000313" key="6">
    <source>
        <dbReference type="Proteomes" id="UP000576209"/>
    </source>
</evidence>
<protein>
    <submittedName>
        <fullName evidence="5">NAD(P)-dependent dehydrogenase (Short-subunit alcohol dehydrogenase family)</fullName>
    </submittedName>
</protein>
<dbReference type="PANTHER" id="PTHR24321">
    <property type="entry name" value="DEHYDROGENASES, SHORT CHAIN"/>
    <property type="match status" value="1"/>
</dbReference>
<evidence type="ECO:0000256" key="2">
    <source>
        <dbReference type="ARBA" id="ARBA00023002"/>
    </source>
</evidence>
<evidence type="ECO:0000313" key="5">
    <source>
        <dbReference type="EMBL" id="MBB4080742.1"/>
    </source>
</evidence>
<dbReference type="PRINTS" id="PR00081">
    <property type="entry name" value="GDHRDH"/>
</dbReference>
<keyword evidence="3" id="KW-0520">NAD</keyword>
<accession>A0A840EAJ9</accession>
<dbReference type="Pfam" id="PF13561">
    <property type="entry name" value="adh_short_C2"/>
    <property type="match status" value="1"/>
</dbReference>
<sequence>MEKPIVIITGAGQGIGRATAGYLAERNYRVALLERDAEAGREALAEVEQLGEAMFVETDVAREEEVRRAVSKVAERWGGVNYLVNNAGFAINKPLEELSLEEWNAVIGTNLTGAFLCSKYCASHLRPRHGAIVNLSSVRRMMAEPHIEAYAAAKGGVHSLTQAMAISLGPEVRVNSVSPGWIDVTPWQKESARQPAELRPADHAQHPVGRVGVPQDIAAMIHYLLSDRSGFITGQDFVIDGGMLRKMIYV</sequence>
<dbReference type="Gene3D" id="3.40.50.720">
    <property type="entry name" value="NAD(P)-binding Rossmann-like Domain"/>
    <property type="match status" value="1"/>
</dbReference>
<dbReference type="RefSeq" id="WP_183496968.1">
    <property type="nucleotide sequence ID" value="NZ_JACIFF010000009.1"/>
</dbReference>
<dbReference type="SMART" id="SM00822">
    <property type="entry name" value="PKS_KR"/>
    <property type="match status" value="1"/>
</dbReference>
<gene>
    <name evidence="5" type="ORF">GGR28_003377</name>
</gene>
<dbReference type="InterPro" id="IPR002347">
    <property type="entry name" value="SDR_fam"/>
</dbReference>
<dbReference type="InterPro" id="IPR020904">
    <property type="entry name" value="Sc_DH/Rdtase_CS"/>
</dbReference>